<keyword evidence="4 7" id="KW-0812">Transmembrane</keyword>
<gene>
    <name evidence="10" type="ORF">GZA08_09515</name>
</gene>
<organism evidence="10 11">
    <name type="scientific">Pseudoroseicyclus tamaricis</name>
    <dbReference type="NCBI Taxonomy" id="2705421"/>
    <lineage>
        <taxon>Bacteria</taxon>
        <taxon>Pseudomonadati</taxon>
        <taxon>Pseudomonadota</taxon>
        <taxon>Alphaproteobacteria</taxon>
        <taxon>Rhodobacterales</taxon>
        <taxon>Paracoccaceae</taxon>
        <taxon>Pseudoroseicyclus</taxon>
    </lineage>
</organism>
<comment type="subcellular location">
    <subcellularLocation>
        <location evidence="1 7">Cell membrane</location>
        <topology evidence="1 7">Multi-pass membrane protein</topology>
    </subcellularLocation>
</comment>
<keyword evidence="11" id="KW-1185">Reference proteome</keyword>
<sequence length="309" mass="32898">MTATSAPRRAAAPPATGGGPAPARPLPWLLPVLFFIGLFYLWPIIDALRLAFTDASLLDREANFSLDAIGAMLGSAALGTVLRNTAVFTLGSVFGQLLLGLAIALLVVRGERNNLRGMLVLRTLVLAAWVIPGIANGVIWQMLFSEAPFGAINSTLRLVGIPPVAWLSNPDNAMMSAIIATVWQGTAYSMILLYAALRSIDDTLYEAAAVDAATPWERLWFITLPELRGALLVNAILIVIMTLNTFDVIISLTGGGPGRATEVLALYAYNTVFYNFDLAGGSVLSILLMAISLTLAAIVAMFLPRSGRP</sequence>
<dbReference type="InterPro" id="IPR035906">
    <property type="entry name" value="MetI-like_sf"/>
</dbReference>
<feature type="transmembrane region" description="Helical" evidence="7">
    <location>
        <begin position="28"/>
        <end position="52"/>
    </location>
</feature>
<dbReference type="Pfam" id="PF00528">
    <property type="entry name" value="BPD_transp_1"/>
    <property type="match status" value="1"/>
</dbReference>
<comment type="caution">
    <text evidence="10">The sequence shown here is derived from an EMBL/GenBank/DDBJ whole genome shotgun (WGS) entry which is preliminary data.</text>
</comment>
<dbReference type="GO" id="GO:0005886">
    <property type="term" value="C:plasma membrane"/>
    <property type="evidence" value="ECO:0007669"/>
    <property type="project" value="UniProtKB-SubCell"/>
</dbReference>
<dbReference type="CDD" id="cd06261">
    <property type="entry name" value="TM_PBP2"/>
    <property type="match status" value="1"/>
</dbReference>
<evidence type="ECO:0000256" key="2">
    <source>
        <dbReference type="ARBA" id="ARBA00022448"/>
    </source>
</evidence>
<evidence type="ECO:0000256" key="7">
    <source>
        <dbReference type="RuleBase" id="RU363032"/>
    </source>
</evidence>
<dbReference type="PROSITE" id="PS50928">
    <property type="entry name" value="ABC_TM1"/>
    <property type="match status" value="1"/>
</dbReference>
<evidence type="ECO:0000256" key="3">
    <source>
        <dbReference type="ARBA" id="ARBA00022475"/>
    </source>
</evidence>
<accession>A0A6B2JIJ5</accession>
<dbReference type="Proteomes" id="UP000474757">
    <property type="component" value="Unassembled WGS sequence"/>
</dbReference>
<feature type="transmembrane region" description="Helical" evidence="7">
    <location>
        <begin position="88"/>
        <end position="107"/>
    </location>
</feature>
<dbReference type="RefSeq" id="WP_163892671.1">
    <property type="nucleotide sequence ID" value="NZ_JAAFYS010000002.1"/>
</dbReference>
<feature type="transmembrane region" description="Helical" evidence="7">
    <location>
        <begin position="119"/>
        <end position="140"/>
    </location>
</feature>
<name>A0A6B2JIJ5_9RHOB</name>
<evidence type="ECO:0000256" key="6">
    <source>
        <dbReference type="ARBA" id="ARBA00023136"/>
    </source>
</evidence>
<proteinExistence type="inferred from homology"/>
<evidence type="ECO:0000313" key="10">
    <source>
        <dbReference type="EMBL" id="NDV01203.1"/>
    </source>
</evidence>
<dbReference type="PANTHER" id="PTHR43005">
    <property type="entry name" value="BLR7065 PROTEIN"/>
    <property type="match status" value="1"/>
</dbReference>
<dbReference type="AlphaFoldDB" id="A0A6B2JIJ5"/>
<dbReference type="PANTHER" id="PTHR43005:SF1">
    <property type="entry name" value="SPERMIDINE_PUTRESCINE TRANSPORT SYSTEM PERMEASE PROTEIN"/>
    <property type="match status" value="1"/>
</dbReference>
<dbReference type="EMBL" id="JAAGAB010000002">
    <property type="protein sequence ID" value="NDV01203.1"/>
    <property type="molecule type" value="Genomic_DNA"/>
</dbReference>
<feature type="domain" description="ABC transmembrane type-1" evidence="9">
    <location>
        <begin position="82"/>
        <end position="299"/>
    </location>
</feature>
<evidence type="ECO:0000259" key="9">
    <source>
        <dbReference type="PROSITE" id="PS50928"/>
    </source>
</evidence>
<protein>
    <submittedName>
        <fullName evidence="10">Sugar ABC transporter permease</fullName>
    </submittedName>
</protein>
<evidence type="ECO:0000256" key="8">
    <source>
        <dbReference type="SAM" id="MobiDB-lite"/>
    </source>
</evidence>
<dbReference type="SUPFAM" id="SSF161098">
    <property type="entry name" value="MetI-like"/>
    <property type="match status" value="1"/>
</dbReference>
<feature type="compositionally biased region" description="Low complexity" evidence="8">
    <location>
        <begin position="1"/>
        <end position="15"/>
    </location>
</feature>
<feature type="transmembrane region" description="Helical" evidence="7">
    <location>
        <begin position="272"/>
        <end position="303"/>
    </location>
</feature>
<evidence type="ECO:0000256" key="1">
    <source>
        <dbReference type="ARBA" id="ARBA00004651"/>
    </source>
</evidence>
<evidence type="ECO:0000256" key="5">
    <source>
        <dbReference type="ARBA" id="ARBA00022989"/>
    </source>
</evidence>
<keyword evidence="5 7" id="KW-1133">Transmembrane helix</keyword>
<keyword evidence="3" id="KW-1003">Cell membrane</keyword>
<reference evidence="10 11" key="1">
    <citation type="submission" date="2020-02" db="EMBL/GenBank/DDBJ databases">
        <title>Pseudoroseicyclus tamarix, sp. nov., isolated from offshore sediment of a Tamarix chinensis forest.</title>
        <authorList>
            <person name="Gai Y."/>
        </authorList>
    </citation>
    <scope>NUCLEOTIDE SEQUENCE [LARGE SCALE GENOMIC DNA]</scope>
    <source>
        <strain evidence="10 11">CLL3-39</strain>
    </source>
</reference>
<feature type="transmembrane region" description="Helical" evidence="7">
    <location>
        <begin position="173"/>
        <end position="197"/>
    </location>
</feature>
<keyword evidence="6 7" id="KW-0472">Membrane</keyword>
<feature type="transmembrane region" description="Helical" evidence="7">
    <location>
        <begin position="231"/>
        <end position="252"/>
    </location>
</feature>
<comment type="similarity">
    <text evidence="7">Belongs to the binding-protein-dependent transport system permease family.</text>
</comment>
<dbReference type="GO" id="GO:0055085">
    <property type="term" value="P:transmembrane transport"/>
    <property type="evidence" value="ECO:0007669"/>
    <property type="project" value="InterPro"/>
</dbReference>
<dbReference type="InterPro" id="IPR000515">
    <property type="entry name" value="MetI-like"/>
</dbReference>
<dbReference type="Gene3D" id="1.10.3720.10">
    <property type="entry name" value="MetI-like"/>
    <property type="match status" value="1"/>
</dbReference>
<evidence type="ECO:0000256" key="4">
    <source>
        <dbReference type="ARBA" id="ARBA00022692"/>
    </source>
</evidence>
<keyword evidence="2 7" id="KW-0813">Transport</keyword>
<evidence type="ECO:0000313" key="11">
    <source>
        <dbReference type="Proteomes" id="UP000474757"/>
    </source>
</evidence>
<feature type="region of interest" description="Disordered" evidence="8">
    <location>
        <begin position="1"/>
        <end position="20"/>
    </location>
</feature>